<comment type="caution">
    <text evidence="2">The sequence shown here is derived from an EMBL/GenBank/DDBJ whole genome shotgun (WGS) entry which is preliminary data.</text>
</comment>
<dbReference type="GO" id="GO:0000731">
    <property type="term" value="P:DNA synthesis involved in DNA repair"/>
    <property type="evidence" value="ECO:0007669"/>
    <property type="project" value="TreeGrafter"/>
</dbReference>
<dbReference type="AlphaFoldDB" id="A0A316HXI9"/>
<sequence length="360" mass="41080">MDHQLKNITVRGYKSIAEQSIQLSDINVLIGQNGAGKSNFISLFRFLRNIIERRLRNVSLKAGAENLLYYGSKTTAEITIDLNFDPNYYYLKLQPANDDSLFIAFENCAYRGRGYMNPYITGISADEKESNLSAQAKTYKIAEHVYDVLRDWRVYHFHDTSESAGVKKYGSLADSKFLFEDASNLAAFLYVLKNTQYGFYERIVKTIQLVVPFFDDFVLRPNPLNEENIRLEWVDRYSDKTFTANELSDGSLRFICMATLLLQKDLPKLILLDEPELGLHPSAITILSGLLKKASKRSQVIISTQSVSLVNEFDAEDIVVVEKAEAETTFRRLDPEKLESWLNDYSLGDLWDKNIIGGKP</sequence>
<keyword evidence="3" id="KW-1185">Reference proteome</keyword>
<dbReference type="PANTHER" id="PTHR32182">
    <property type="entry name" value="DNA REPLICATION AND REPAIR PROTEIN RECF"/>
    <property type="match status" value="1"/>
</dbReference>
<reference evidence="2 3" key="1">
    <citation type="submission" date="2018-05" db="EMBL/GenBank/DDBJ databases">
        <title>Genomic Encyclopedia of Archaeal and Bacterial Type Strains, Phase II (KMG-II): from individual species to whole genera.</title>
        <authorList>
            <person name="Goeker M."/>
        </authorList>
    </citation>
    <scope>NUCLEOTIDE SEQUENCE [LARGE SCALE GENOMIC DNA]</scope>
    <source>
        <strain evidence="2 3">DSM 19975</strain>
    </source>
</reference>
<organism evidence="2 3">
    <name type="scientific">Mucilaginibacter oryzae</name>
    <dbReference type="NCBI Taxonomy" id="468058"/>
    <lineage>
        <taxon>Bacteria</taxon>
        <taxon>Pseudomonadati</taxon>
        <taxon>Bacteroidota</taxon>
        <taxon>Sphingobacteriia</taxon>
        <taxon>Sphingobacteriales</taxon>
        <taxon>Sphingobacteriaceae</taxon>
        <taxon>Mucilaginibacter</taxon>
    </lineage>
</organism>
<accession>A0A316HXI9</accession>
<evidence type="ECO:0000313" key="2">
    <source>
        <dbReference type="EMBL" id="PWK79732.1"/>
    </source>
</evidence>
<gene>
    <name evidence="2" type="ORF">LX99_00192</name>
</gene>
<evidence type="ECO:0000313" key="3">
    <source>
        <dbReference type="Proteomes" id="UP000245678"/>
    </source>
</evidence>
<dbReference type="GO" id="GO:0016887">
    <property type="term" value="F:ATP hydrolysis activity"/>
    <property type="evidence" value="ECO:0007669"/>
    <property type="project" value="InterPro"/>
</dbReference>
<dbReference type="InterPro" id="IPR014555">
    <property type="entry name" value="RecF-like"/>
</dbReference>
<proteinExistence type="predicted"/>
<protein>
    <submittedName>
        <fullName evidence="2">Putative ATPase</fullName>
    </submittedName>
</protein>
<dbReference type="SUPFAM" id="SSF52540">
    <property type="entry name" value="P-loop containing nucleoside triphosphate hydrolases"/>
    <property type="match status" value="1"/>
</dbReference>
<dbReference type="GO" id="GO:0006302">
    <property type="term" value="P:double-strand break repair"/>
    <property type="evidence" value="ECO:0007669"/>
    <property type="project" value="TreeGrafter"/>
</dbReference>
<dbReference type="PANTHER" id="PTHR32182:SF22">
    <property type="entry name" value="ATP-DEPENDENT ENDONUCLEASE, OLD FAMILY-RELATED"/>
    <property type="match status" value="1"/>
</dbReference>
<evidence type="ECO:0000259" key="1">
    <source>
        <dbReference type="Pfam" id="PF13304"/>
    </source>
</evidence>
<dbReference type="InterPro" id="IPR003959">
    <property type="entry name" value="ATPase_AAA_core"/>
</dbReference>
<dbReference type="Pfam" id="PF13304">
    <property type="entry name" value="AAA_21"/>
    <property type="match status" value="1"/>
</dbReference>
<dbReference type="InterPro" id="IPR027417">
    <property type="entry name" value="P-loop_NTPase"/>
</dbReference>
<dbReference type="GO" id="GO:0005524">
    <property type="term" value="F:ATP binding"/>
    <property type="evidence" value="ECO:0007669"/>
    <property type="project" value="InterPro"/>
</dbReference>
<dbReference type="CDD" id="cd00267">
    <property type="entry name" value="ABC_ATPase"/>
    <property type="match status" value="1"/>
</dbReference>
<dbReference type="Proteomes" id="UP000245678">
    <property type="component" value="Unassembled WGS sequence"/>
</dbReference>
<dbReference type="EMBL" id="QGHA01000001">
    <property type="protein sequence ID" value="PWK79732.1"/>
    <property type="molecule type" value="Genomic_DNA"/>
</dbReference>
<dbReference type="PIRSF" id="PIRSF029347">
    <property type="entry name" value="RecF"/>
    <property type="match status" value="1"/>
</dbReference>
<feature type="domain" description="ATPase AAA-type core" evidence="1">
    <location>
        <begin position="26"/>
        <end position="311"/>
    </location>
</feature>
<name>A0A316HXI9_9SPHI</name>
<dbReference type="RefSeq" id="WP_109605589.1">
    <property type="nucleotide sequence ID" value="NZ_QGHA01000001.1"/>
</dbReference>
<dbReference type="Gene3D" id="3.40.50.300">
    <property type="entry name" value="P-loop containing nucleotide triphosphate hydrolases"/>
    <property type="match status" value="1"/>
</dbReference>